<name>A0ACC1PM78_9APHY</name>
<organism evidence="1 2">
    <name type="scientific">Trametes sanguinea</name>
    <dbReference type="NCBI Taxonomy" id="158606"/>
    <lineage>
        <taxon>Eukaryota</taxon>
        <taxon>Fungi</taxon>
        <taxon>Dikarya</taxon>
        <taxon>Basidiomycota</taxon>
        <taxon>Agaricomycotina</taxon>
        <taxon>Agaricomycetes</taxon>
        <taxon>Polyporales</taxon>
        <taxon>Polyporaceae</taxon>
        <taxon>Trametes</taxon>
    </lineage>
</organism>
<evidence type="ECO:0000313" key="1">
    <source>
        <dbReference type="EMBL" id="KAJ2995317.1"/>
    </source>
</evidence>
<keyword evidence="2" id="KW-1185">Reference proteome</keyword>
<proteinExistence type="predicted"/>
<gene>
    <name evidence="1" type="ORF">NUW54_g7408</name>
</gene>
<protein>
    <submittedName>
        <fullName evidence="1">Uncharacterized protein</fullName>
    </submittedName>
</protein>
<dbReference type="EMBL" id="JANSHE010002120">
    <property type="protein sequence ID" value="KAJ2995317.1"/>
    <property type="molecule type" value="Genomic_DNA"/>
</dbReference>
<dbReference type="Proteomes" id="UP001144978">
    <property type="component" value="Unassembled WGS sequence"/>
</dbReference>
<accession>A0ACC1PM78</accession>
<sequence length="421" mass="47095">MHFTETAIACRSPSFTVGEAVGPGPVRAVFVRAMQFMVQDSDHWMKTSDEQYYTPVIPGTPVSAADLEYFRGCGVMLRMALFWQQDIVPVLPMLLALLVGGLEAAMDRNFLAAVAPELAQRLATWPPPRLPSPTSGRLEYQLQLGQDPMNMIMEFIPNTQIAHIRRLSVADAEGMMLRLASELLFHTQDVEHAIFAALREGLDQKNLRREMLDGRTRTGSLLECLQTFRDVSVPQVVAGLCCNRRISSYAVLIPMLKHSMGISPNDREFHEQLDYSRLADRWMQALARYLSGTGHPNDEAFAHLQQTDSDQEISPASLGEAFRPTLFMQAISDSPFIPRNRSGGEAEIEIRFVSSITDQDFAVGHAAVWFHTCTLTMDVVLDEEVAAMLDEHMPEDPSVTTRFDVYIHASLLGAFKDYNTV</sequence>
<comment type="caution">
    <text evidence="1">The sequence shown here is derived from an EMBL/GenBank/DDBJ whole genome shotgun (WGS) entry which is preliminary data.</text>
</comment>
<reference evidence="1" key="1">
    <citation type="submission" date="2022-08" db="EMBL/GenBank/DDBJ databases">
        <title>Genome Sequence of Pycnoporus sanguineus.</title>
        <authorList>
            <person name="Buettner E."/>
        </authorList>
    </citation>
    <scope>NUCLEOTIDE SEQUENCE</scope>
    <source>
        <strain evidence="1">CG-C14</strain>
    </source>
</reference>
<evidence type="ECO:0000313" key="2">
    <source>
        <dbReference type="Proteomes" id="UP001144978"/>
    </source>
</evidence>